<feature type="non-terminal residue" evidence="2">
    <location>
        <position position="1"/>
    </location>
</feature>
<dbReference type="AlphaFoldDB" id="A0AA42B3A4"/>
<dbReference type="Proteomes" id="UP001177140">
    <property type="component" value="Unassembled WGS sequence"/>
</dbReference>
<evidence type="ECO:0000313" key="3">
    <source>
        <dbReference type="Proteomes" id="UP001177140"/>
    </source>
</evidence>
<name>A0AA42B3A4_PAPNU</name>
<dbReference type="EMBL" id="JAJJMA010320797">
    <property type="protein sequence ID" value="MCL7049842.1"/>
    <property type="molecule type" value="Genomic_DNA"/>
</dbReference>
<proteinExistence type="predicted"/>
<keyword evidence="1" id="KW-0472">Membrane</keyword>
<keyword evidence="3" id="KW-1185">Reference proteome</keyword>
<gene>
    <name evidence="2" type="ORF">MKW94_005161</name>
</gene>
<sequence>STSSKEMVGVAHHVSFMRPYGLFDIAAVSVASSMTLYPFVDSVSDKLDFIGINYYGQ</sequence>
<comment type="caution">
    <text evidence="2">The sequence shown here is derived from an EMBL/GenBank/DDBJ whole genome shotgun (WGS) entry which is preliminary data.</text>
</comment>
<organism evidence="2 3">
    <name type="scientific">Papaver nudicaule</name>
    <name type="common">Iceland poppy</name>
    <dbReference type="NCBI Taxonomy" id="74823"/>
    <lineage>
        <taxon>Eukaryota</taxon>
        <taxon>Viridiplantae</taxon>
        <taxon>Streptophyta</taxon>
        <taxon>Embryophyta</taxon>
        <taxon>Tracheophyta</taxon>
        <taxon>Spermatophyta</taxon>
        <taxon>Magnoliopsida</taxon>
        <taxon>Ranunculales</taxon>
        <taxon>Papaveraceae</taxon>
        <taxon>Papaveroideae</taxon>
        <taxon>Papaver</taxon>
    </lineage>
</organism>
<protein>
    <submittedName>
        <fullName evidence="2">Uncharacterized protein</fullName>
    </submittedName>
</protein>
<evidence type="ECO:0000313" key="2">
    <source>
        <dbReference type="EMBL" id="MCL7049842.1"/>
    </source>
</evidence>
<keyword evidence="1" id="KW-1133">Transmembrane helix</keyword>
<reference evidence="2" key="1">
    <citation type="submission" date="2022-03" db="EMBL/GenBank/DDBJ databases">
        <title>A functionally conserved STORR gene fusion in Papaver species that diverged 16.8 million years ago.</title>
        <authorList>
            <person name="Catania T."/>
        </authorList>
    </citation>
    <scope>NUCLEOTIDE SEQUENCE</scope>
    <source>
        <strain evidence="2">S-191538</strain>
    </source>
</reference>
<evidence type="ECO:0000256" key="1">
    <source>
        <dbReference type="SAM" id="Phobius"/>
    </source>
</evidence>
<feature type="transmembrane region" description="Helical" evidence="1">
    <location>
        <begin position="20"/>
        <end position="40"/>
    </location>
</feature>
<accession>A0AA42B3A4</accession>
<keyword evidence="1" id="KW-0812">Transmembrane</keyword>
<feature type="non-terminal residue" evidence="2">
    <location>
        <position position="57"/>
    </location>
</feature>